<evidence type="ECO:0000259" key="5">
    <source>
        <dbReference type="PROSITE" id="PS50850"/>
    </source>
</evidence>
<dbReference type="Proteomes" id="UP000016931">
    <property type="component" value="Unassembled WGS sequence"/>
</dbReference>
<feature type="transmembrane region" description="Helical" evidence="4">
    <location>
        <begin position="462"/>
        <end position="482"/>
    </location>
</feature>
<feature type="transmembrane region" description="Helical" evidence="4">
    <location>
        <begin position="101"/>
        <end position="121"/>
    </location>
</feature>
<dbReference type="OrthoDB" id="6499973at2759"/>
<feature type="transmembrane region" description="Helical" evidence="4">
    <location>
        <begin position="393"/>
        <end position="417"/>
    </location>
</feature>
<dbReference type="GeneID" id="27901960"/>
<dbReference type="Pfam" id="PF07690">
    <property type="entry name" value="MFS_1"/>
    <property type="match status" value="1"/>
</dbReference>
<feature type="transmembrane region" description="Helical" evidence="4">
    <location>
        <begin position="228"/>
        <end position="248"/>
    </location>
</feature>
<dbReference type="PROSITE" id="PS50850">
    <property type="entry name" value="MFS"/>
    <property type="match status" value="1"/>
</dbReference>
<dbReference type="InterPro" id="IPR036259">
    <property type="entry name" value="MFS_trans_sf"/>
</dbReference>
<dbReference type="InterPro" id="IPR011701">
    <property type="entry name" value="MFS"/>
</dbReference>
<dbReference type="eggNOG" id="KOG2504">
    <property type="taxonomic scope" value="Eukaryota"/>
</dbReference>
<gene>
    <name evidence="6" type="ORF">SEPMUDRAFT_148283</name>
</gene>
<dbReference type="GO" id="GO:0016020">
    <property type="term" value="C:membrane"/>
    <property type="evidence" value="ECO:0007669"/>
    <property type="project" value="UniProtKB-SubCell"/>
</dbReference>
<evidence type="ECO:0000256" key="4">
    <source>
        <dbReference type="SAM" id="Phobius"/>
    </source>
</evidence>
<keyword evidence="4" id="KW-1133">Transmembrane helix</keyword>
<dbReference type="AlphaFoldDB" id="M3D9S2"/>
<comment type="subcellular location">
    <subcellularLocation>
        <location evidence="1">Membrane</location>
        <topology evidence="1">Multi-pass membrane protein</topology>
    </subcellularLocation>
</comment>
<feature type="compositionally biased region" description="Polar residues" evidence="3">
    <location>
        <begin position="21"/>
        <end position="31"/>
    </location>
</feature>
<feature type="transmembrane region" description="Helical" evidence="4">
    <location>
        <begin position="336"/>
        <end position="355"/>
    </location>
</feature>
<comment type="similarity">
    <text evidence="2">Belongs to the major facilitator superfamily. Monocarboxylate porter (TC 2.A.1.13) family.</text>
</comment>
<keyword evidence="4" id="KW-0472">Membrane</keyword>
<feature type="transmembrane region" description="Helical" evidence="4">
    <location>
        <begin position="301"/>
        <end position="324"/>
    </location>
</feature>
<dbReference type="GO" id="GO:0022857">
    <property type="term" value="F:transmembrane transporter activity"/>
    <property type="evidence" value="ECO:0007669"/>
    <property type="project" value="InterPro"/>
</dbReference>
<dbReference type="SUPFAM" id="SSF103473">
    <property type="entry name" value="MFS general substrate transporter"/>
    <property type="match status" value="1"/>
</dbReference>
<feature type="transmembrane region" description="Helical" evidence="4">
    <location>
        <begin position="367"/>
        <end position="387"/>
    </location>
</feature>
<feature type="transmembrane region" description="Helical" evidence="4">
    <location>
        <begin position="429"/>
        <end position="450"/>
    </location>
</feature>
<evidence type="ECO:0000256" key="1">
    <source>
        <dbReference type="ARBA" id="ARBA00004141"/>
    </source>
</evidence>
<dbReference type="Gene3D" id="1.20.1250.20">
    <property type="entry name" value="MFS general substrate transporter like domains"/>
    <property type="match status" value="1"/>
</dbReference>
<feature type="transmembrane region" description="Helical" evidence="4">
    <location>
        <begin position="166"/>
        <end position="187"/>
    </location>
</feature>
<proteinExistence type="inferred from homology"/>
<evidence type="ECO:0000313" key="6">
    <source>
        <dbReference type="EMBL" id="EMF14624.1"/>
    </source>
</evidence>
<dbReference type="InterPro" id="IPR020846">
    <property type="entry name" value="MFS_dom"/>
</dbReference>
<feature type="transmembrane region" description="Helical" evidence="4">
    <location>
        <begin position="193"/>
        <end position="216"/>
    </location>
</feature>
<keyword evidence="7" id="KW-1185">Reference proteome</keyword>
<feature type="transmembrane region" description="Helical" evidence="4">
    <location>
        <begin position="260"/>
        <end position="280"/>
    </location>
</feature>
<reference evidence="6 7" key="1">
    <citation type="journal article" date="2012" name="PLoS Pathog.">
        <title>Diverse lifestyles and strategies of plant pathogenesis encoded in the genomes of eighteen Dothideomycetes fungi.</title>
        <authorList>
            <person name="Ohm R.A."/>
            <person name="Feau N."/>
            <person name="Henrissat B."/>
            <person name="Schoch C.L."/>
            <person name="Horwitz B.A."/>
            <person name="Barry K.W."/>
            <person name="Condon B.J."/>
            <person name="Copeland A.C."/>
            <person name="Dhillon B."/>
            <person name="Glaser F."/>
            <person name="Hesse C.N."/>
            <person name="Kosti I."/>
            <person name="LaButti K."/>
            <person name="Lindquist E.A."/>
            <person name="Lucas S."/>
            <person name="Salamov A.A."/>
            <person name="Bradshaw R.E."/>
            <person name="Ciuffetti L."/>
            <person name="Hamelin R.C."/>
            <person name="Kema G.H.J."/>
            <person name="Lawrence C."/>
            <person name="Scott J.A."/>
            <person name="Spatafora J.W."/>
            <person name="Turgeon B.G."/>
            <person name="de Wit P.J.G.M."/>
            <person name="Zhong S."/>
            <person name="Goodwin S.B."/>
            <person name="Grigoriev I.V."/>
        </authorList>
    </citation>
    <scope>NUCLEOTIDE SEQUENCE [LARGE SCALE GENOMIC DNA]</scope>
    <source>
        <strain evidence="6 7">SO2202</strain>
    </source>
</reference>
<keyword evidence="4" id="KW-0812">Transmembrane</keyword>
<feature type="compositionally biased region" description="Basic and acidic residues" evidence="3">
    <location>
        <begin position="8"/>
        <end position="20"/>
    </location>
</feature>
<name>M3D9S2_SPHMS</name>
<dbReference type="InterPro" id="IPR050327">
    <property type="entry name" value="Proton-linked_MCT"/>
</dbReference>
<feature type="compositionally biased region" description="Basic and acidic residues" evidence="3">
    <location>
        <begin position="33"/>
        <end position="62"/>
    </location>
</feature>
<dbReference type="OMA" id="MGVRQPN"/>
<feature type="region of interest" description="Disordered" evidence="3">
    <location>
        <begin position="1"/>
        <end position="71"/>
    </location>
</feature>
<dbReference type="RefSeq" id="XP_016762745.1">
    <property type="nucleotide sequence ID" value="XM_016904823.1"/>
</dbReference>
<dbReference type="HOGENOM" id="CLU_001265_1_1_1"/>
<protein>
    <submittedName>
        <fullName evidence="6">MFS general substrate transporter</fullName>
    </submittedName>
</protein>
<evidence type="ECO:0000256" key="3">
    <source>
        <dbReference type="SAM" id="MobiDB-lite"/>
    </source>
</evidence>
<dbReference type="PANTHER" id="PTHR11360:SF130">
    <property type="entry name" value="MAJOR FACILITATOR SUPERFAMILY (MFS) PROFILE DOMAIN-CONTAINING PROTEIN-RELATED"/>
    <property type="match status" value="1"/>
</dbReference>
<organism evidence="6 7">
    <name type="scientific">Sphaerulina musiva (strain SO2202)</name>
    <name type="common">Poplar stem canker fungus</name>
    <name type="synonym">Septoria musiva</name>
    <dbReference type="NCBI Taxonomy" id="692275"/>
    <lineage>
        <taxon>Eukaryota</taxon>
        <taxon>Fungi</taxon>
        <taxon>Dikarya</taxon>
        <taxon>Ascomycota</taxon>
        <taxon>Pezizomycotina</taxon>
        <taxon>Dothideomycetes</taxon>
        <taxon>Dothideomycetidae</taxon>
        <taxon>Mycosphaerellales</taxon>
        <taxon>Mycosphaerellaceae</taxon>
        <taxon>Sphaerulina</taxon>
    </lineage>
</organism>
<feature type="transmembrane region" description="Helical" evidence="4">
    <location>
        <begin position="141"/>
        <end position="159"/>
    </location>
</feature>
<feature type="domain" description="Major facilitator superfamily (MFS) profile" evidence="5">
    <location>
        <begin position="103"/>
        <end position="486"/>
    </location>
</feature>
<sequence>MSDEYDDHQDGNEKGTEDVRSGSTTAGSHKSLSIRDDQAELEEVSLHDEQDADEIRSKHESVPRQSSQDLKRVASNVLTKVASRFTTRSIVNPPPAPDGGVSAWTQVAMGWIVVFTSWGWVNSYGAFQSYYTLTLERPGSTISWIGSLQNFFTFFIGVFSGRASDAGYFMPVVILGILVQLVGIFLMSLSTRYYQFLLTQGVMTGIGGGLFFTPAMGVVGTYFSTKRALAIGIVTTGNSVGGMIYPVLVQQLLPKLGFAWTTRVLGFLNLGMLSIVLVFMRPRMPPRKSGPMVDFSAFKEPTYAFLVAGLCLVMWAVYFTFYYLSSYGIEVVGMPFNAAITITILVNGVGVPARLIPPLFASRFGQLNTMIPIFVYLTIVSFSWIAVRTSAGTYTFAVFYGIGSSAFQCLLPSTVASITPNMNAFGTRLGMAFGAISFATLTGPSIGGAIQNAMGGKYLGAQLWSAVATLTGVAFVVTSRMVKARGKIHSKC</sequence>
<evidence type="ECO:0000313" key="7">
    <source>
        <dbReference type="Proteomes" id="UP000016931"/>
    </source>
</evidence>
<dbReference type="EMBL" id="KB456262">
    <property type="protein sequence ID" value="EMF14624.1"/>
    <property type="molecule type" value="Genomic_DNA"/>
</dbReference>
<evidence type="ECO:0000256" key="2">
    <source>
        <dbReference type="ARBA" id="ARBA00006727"/>
    </source>
</evidence>
<dbReference type="PANTHER" id="PTHR11360">
    <property type="entry name" value="MONOCARBOXYLATE TRANSPORTER"/>
    <property type="match status" value="1"/>
</dbReference>
<accession>M3D9S2</accession>